<reference evidence="1 2" key="1">
    <citation type="submission" date="2020-08" db="EMBL/GenBank/DDBJ databases">
        <title>Genomic Encyclopedia of Type Strains, Phase IV (KMG-IV): sequencing the most valuable type-strain genomes for metagenomic binning, comparative biology and taxonomic classification.</title>
        <authorList>
            <person name="Goeker M."/>
        </authorList>
    </citation>
    <scope>NUCLEOTIDE SEQUENCE [LARGE SCALE GENOMIC DNA]</scope>
    <source>
        <strain evidence="1 2">DSM 101806</strain>
    </source>
</reference>
<evidence type="ECO:0000313" key="1">
    <source>
        <dbReference type="EMBL" id="MBB4097324.1"/>
    </source>
</evidence>
<comment type="caution">
    <text evidence="1">The sequence shown here is derived from an EMBL/GenBank/DDBJ whole genome shotgun (WGS) entry which is preliminary data.</text>
</comment>
<protein>
    <submittedName>
        <fullName evidence="1">Uncharacterized protein</fullName>
    </submittedName>
</protein>
<evidence type="ECO:0000313" key="2">
    <source>
        <dbReference type="Proteomes" id="UP000557392"/>
    </source>
</evidence>
<name>A0A7W6NUR1_9SPHN</name>
<organism evidence="1 2">
    <name type="scientific">Sphingomonas kyeonggiensis</name>
    <dbReference type="NCBI Taxonomy" id="1268553"/>
    <lineage>
        <taxon>Bacteria</taxon>
        <taxon>Pseudomonadati</taxon>
        <taxon>Pseudomonadota</taxon>
        <taxon>Alphaproteobacteria</taxon>
        <taxon>Sphingomonadales</taxon>
        <taxon>Sphingomonadaceae</taxon>
        <taxon>Sphingomonas</taxon>
    </lineage>
</organism>
<dbReference type="EMBL" id="JACIEH010000001">
    <property type="protein sequence ID" value="MBB4097324.1"/>
    <property type="molecule type" value="Genomic_DNA"/>
</dbReference>
<dbReference type="Proteomes" id="UP000557392">
    <property type="component" value="Unassembled WGS sequence"/>
</dbReference>
<dbReference type="AlphaFoldDB" id="A0A7W6NUR1"/>
<gene>
    <name evidence="1" type="ORF">GGR46_000857</name>
</gene>
<accession>A0A7W6NUR1</accession>
<proteinExistence type="predicted"/>
<dbReference type="RefSeq" id="WP_183994866.1">
    <property type="nucleotide sequence ID" value="NZ_JACIEH010000001.1"/>
</dbReference>
<keyword evidence="2" id="KW-1185">Reference proteome</keyword>
<sequence>MRFVMLKSINGDPILVNIASVRTVATINMAGDDVGVLSFDGAHEVVVGSTVTEVLAAIESAGQRIATH</sequence>